<evidence type="ECO:0000256" key="3">
    <source>
        <dbReference type="PIRSR" id="PIRSR000103-1"/>
    </source>
</evidence>
<gene>
    <name evidence="6" type="ORF">SAMN05192586_104161</name>
</gene>
<feature type="domain" description="3-hydroxyisobutyrate dehydrogenase-like NAD-binding" evidence="5">
    <location>
        <begin position="168"/>
        <end position="287"/>
    </location>
</feature>
<sequence length="301" mass="31760">MAEKLRIGWIGTGVMGLYMAGHLQDLGLPLTVYNRTKAKADPLLAKGAQWADTPRAVAEASDVVFTMVSYPRDVEQVILGETGVLPGLAKGGVVCDMSTSSPVLAERIAAEALKKGCLGMDAPVTGGDVGAREGTLSIFVGGDKGGYERLLPCFEAMGKKILLCGPAGMGQRAKLANQIAIAGVMFSICESFLFAQQAGLDVPQWKELVAVGSGGSLAMNNLGNRILKGDYAPGFFIDHFIKDLGLCLEECRRMKLVLPGTAAADEVYRIMQAKGQGSKGTQALIECLADISGKTWKPCCK</sequence>
<dbReference type="SUPFAM" id="SSF51735">
    <property type="entry name" value="NAD(P)-binding Rossmann-fold domains"/>
    <property type="match status" value="1"/>
</dbReference>
<feature type="active site" evidence="3">
    <location>
        <position position="174"/>
    </location>
</feature>
<keyword evidence="7" id="KW-1185">Reference proteome</keyword>
<dbReference type="EMBL" id="FNBX01000004">
    <property type="protein sequence ID" value="SDF38166.1"/>
    <property type="molecule type" value="Genomic_DNA"/>
</dbReference>
<organism evidence="6 7">
    <name type="scientific">Desulfovibrio legallii</name>
    <dbReference type="NCBI Taxonomy" id="571438"/>
    <lineage>
        <taxon>Bacteria</taxon>
        <taxon>Pseudomonadati</taxon>
        <taxon>Thermodesulfobacteriota</taxon>
        <taxon>Desulfovibrionia</taxon>
        <taxon>Desulfovibrionales</taxon>
        <taxon>Desulfovibrionaceae</taxon>
        <taxon>Desulfovibrio</taxon>
    </lineage>
</organism>
<dbReference type="PIRSF" id="PIRSF000103">
    <property type="entry name" value="HIBADH"/>
    <property type="match status" value="1"/>
</dbReference>
<dbReference type="PANTHER" id="PTHR43060">
    <property type="entry name" value="3-HYDROXYISOBUTYRATE DEHYDROGENASE-LIKE 1, MITOCHONDRIAL-RELATED"/>
    <property type="match status" value="1"/>
</dbReference>
<evidence type="ECO:0000313" key="6">
    <source>
        <dbReference type="EMBL" id="SDF38166.1"/>
    </source>
</evidence>
<dbReference type="SUPFAM" id="SSF48179">
    <property type="entry name" value="6-phosphogluconate dehydrogenase C-terminal domain-like"/>
    <property type="match status" value="1"/>
</dbReference>
<dbReference type="Proteomes" id="UP000199355">
    <property type="component" value="Unassembled WGS sequence"/>
</dbReference>
<dbReference type="InterPro" id="IPR036291">
    <property type="entry name" value="NAD(P)-bd_dom_sf"/>
</dbReference>
<protein>
    <submittedName>
        <fullName evidence="6">3-hydroxyisobutyrate dehydrogenase</fullName>
    </submittedName>
</protein>
<dbReference type="InterPro" id="IPR006115">
    <property type="entry name" value="6PGDH_NADP-bd"/>
</dbReference>
<evidence type="ECO:0000259" key="5">
    <source>
        <dbReference type="Pfam" id="PF14833"/>
    </source>
</evidence>
<dbReference type="Gene3D" id="3.40.50.720">
    <property type="entry name" value="NAD(P)-binding Rossmann-like Domain"/>
    <property type="match status" value="1"/>
</dbReference>
<dbReference type="GO" id="GO:0051287">
    <property type="term" value="F:NAD binding"/>
    <property type="evidence" value="ECO:0007669"/>
    <property type="project" value="InterPro"/>
</dbReference>
<dbReference type="InterPro" id="IPR029154">
    <property type="entry name" value="HIBADH-like_NADP-bd"/>
</dbReference>
<dbReference type="Gene3D" id="1.10.1040.10">
    <property type="entry name" value="N-(1-d-carboxylethyl)-l-norvaline Dehydrogenase, domain 2"/>
    <property type="match status" value="1"/>
</dbReference>
<reference evidence="7" key="1">
    <citation type="submission" date="2016-10" db="EMBL/GenBank/DDBJ databases">
        <authorList>
            <person name="Varghese N."/>
            <person name="Submissions S."/>
        </authorList>
    </citation>
    <scope>NUCLEOTIDE SEQUENCE [LARGE SCALE GENOMIC DNA]</scope>
    <source>
        <strain evidence="7">KHC7</strain>
    </source>
</reference>
<feature type="domain" description="6-phosphogluconate dehydrogenase NADP-binding" evidence="4">
    <location>
        <begin position="6"/>
        <end position="165"/>
    </location>
</feature>
<dbReference type="GO" id="GO:0016491">
    <property type="term" value="F:oxidoreductase activity"/>
    <property type="evidence" value="ECO:0007669"/>
    <property type="project" value="UniProtKB-KW"/>
</dbReference>
<keyword evidence="1" id="KW-0560">Oxidoreductase</keyword>
<dbReference type="OrthoDB" id="9777604at2"/>
<name>A0A1G7KLY5_9BACT</name>
<evidence type="ECO:0000259" key="4">
    <source>
        <dbReference type="Pfam" id="PF03446"/>
    </source>
</evidence>
<evidence type="ECO:0000256" key="2">
    <source>
        <dbReference type="ARBA" id="ARBA00023027"/>
    </source>
</evidence>
<dbReference type="InterPro" id="IPR015815">
    <property type="entry name" value="HIBADH-related"/>
</dbReference>
<dbReference type="Pfam" id="PF14833">
    <property type="entry name" value="NAD_binding_11"/>
    <property type="match status" value="1"/>
</dbReference>
<keyword evidence="2" id="KW-0520">NAD</keyword>
<dbReference type="InterPro" id="IPR013328">
    <property type="entry name" value="6PGD_dom2"/>
</dbReference>
<accession>A0A1G7KLY5</accession>
<dbReference type="InterPro" id="IPR008927">
    <property type="entry name" value="6-PGluconate_DH-like_C_sf"/>
</dbReference>
<dbReference type="AlphaFoldDB" id="A0A1G7KLY5"/>
<evidence type="ECO:0000256" key="1">
    <source>
        <dbReference type="ARBA" id="ARBA00023002"/>
    </source>
</evidence>
<evidence type="ECO:0000313" key="7">
    <source>
        <dbReference type="Proteomes" id="UP000199355"/>
    </source>
</evidence>
<proteinExistence type="predicted"/>
<dbReference type="RefSeq" id="WP_092153109.1">
    <property type="nucleotide sequence ID" value="NZ_FNBX01000004.1"/>
</dbReference>
<dbReference type="Pfam" id="PF03446">
    <property type="entry name" value="NAD_binding_2"/>
    <property type="match status" value="1"/>
</dbReference>
<dbReference type="PANTHER" id="PTHR43060:SF15">
    <property type="entry name" value="3-HYDROXYISOBUTYRATE DEHYDROGENASE-LIKE 1, MITOCHONDRIAL-RELATED"/>
    <property type="match status" value="1"/>
</dbReference>
<dbReference type="STRING" id="571438.SAMN05192586_104161"/>
<dbReference type="GO" id="GO:0050661">
    <property type="term" value="F:NADP binding"/>
    <property type="evidence" value="ECO:0007669"/>
    <property type="project" value="InterPro"/>
</dbReference>